<gene>
    <name evidence="3" type="ORF">J0S82_000696</name>
</gene>
<evidence type="ECO:0000256" key="1">
    <source>
        <dbReference type="SAM" id="MobiDB-lite"/>
    </source>
</evidence>
<dbReference type="OrthoDB" id="8945866at2759"/>
<comment type="caution">
    <text evidence="3">The sequence shown here is derived from an EMBL/GenBank/DDBJ whole genome shotgun (WGS) entry which is preliminary data.</text>
</comment>
<dbReference type="Pfam" id="PF15232">
    <property type="entry name" value="DUF4585"/>
    <property type="match status" value="1"/>
</dbReference>
<feature type="compositionally biased region" description="Basic and acidic residues" evidence="1">
    <location>
        <begin position="1073"/>
        <end position="1086"/>
    </location>
</feature>
<feature type="region of interest" description="Disordered" evidence="1">
    <location>
        <begin position="454"/>
        <end position="512"/>
    </location>
</feature>
<feature type="region of interest" description="Disordered" evidence="1">
    <location>
        <begin position="1451"/>
        <end position="1521"/>
    </location>
</feature>
<feature type="compositionally biased region" description="Polar residues" evidence="1">
    <location>
        <begin position="671"/>
        <end position="681"/>
    </location>
</feature>
<reference evidence="3" key="1">
    <citation type="journal article" date="2021" name="Evol. Appl.">
        <title>The genome of the Pyrenean desman and the effects of bottlenecks and inbreeding on the genomic landscape of an endangered species.</title>
        <authorList>
            <person name="Escoda L."/>
            <person name="Castresana J."/>
        </authorList>
    </citation>
    <scope>NUCLEOTIDE SEQUENCE</scope>
    <source>
        <strain evidence="3">IBE-C5619</strain>
    </source>
</reference>
<dbReference type="GO" id="GO:0070886">
    <property type="term" value="P:positive regulation of calcineurin-NFAT signaling cascade"/>
    <property type="evidence" value="ECO:0007669"/>
    <property type="project" value="TreeGrafter"/>
</dbReference>
<feature type="compositionally biased region" description="Polar residues" evidence="1">
    <location>
        <begin position="1145"/>
        <end position="1166"/>
    </location>
</feature>
<dbReference type="PANTHER" id="PTHR33775">
    <property type="entry name" value="CARDIAC-ENRICHED FHL2-INTERACTING PROTEIN-RELATED"/>
    <property type="match status" value="1"/>
</dbReference>
<feature type="compositionally biased region" description="Basic and acidic residues" evidence="1">
    <location>
        <begin position="616"/>
        <end position="625"/>
    </location>
</feature>
<feature type="region of interest" description="Disordered" evidence="1">
    <location>
        <begin position="607"/>
        <end position="729"/>
    </location>
</feature>
<feature type="compositionally biased region" description="Polar residues" evidence="1">
    <location>
        <begin position="1124"/>
        <end position="1133"/>
    </location>
</feature>
<feature type="region of interest" description="Disordered" evidence="1">
    <location>
        <begin position="288"/>
        <end position="352"/>
    </location>
</feature>
<feature type="compositionally biased region" description="Basic and acidic residues" evidence="1">
    <location>
        <begin position="1282"/>
        <end position="1303"/>
    </location>
</feature>
<dbReference type="Proteomes" id="UP000700334">
    <property type="component" value="Unassembled WGS sequence"/>
</dbReference>
<keyword evidence="4" id="KW-1185">Reference proteome</keyword>
<feature type="compositionally biased region" description="Low complexity" evidence="1">
    <location>
        <begin position="1230"/>
        <end position="1241"/>
    </location>
</feature>
<feature type="compositionally biased region" description="Basic and acidic residues" evidence="1">
    <location>
        <begin position="841"/>
        <end position="867"/>
    </location>
</feature>
<feature type="region of interest" description="Disordered" evidence="1">
    <location>
        <begin position="216"/>
        <end position="263"/>
    </location>
</feature>
<dbReference type="PANTHER" id="PTHR33775:SF2">
    <property type="entry name" value="CARDIAC-ENRICHED FHL2-INTERACTING PROTEIN"/>
    <property type="match status" value="1"/>
</dbReference>
<feature type="region of interest" description="Disordered" evidence="1">
    <location>
        <begin position="882"/>
        <end position="916"/>
    </location>
</feature>
<feature type="compositionally biased region" description="Polar residues" evidence="1">
    <location>
        <begin position="288"/>
        <end position="297"/>
    </location>
</feature>
<evidence type="ECO:0000259" key="2">
    <source>
        <dbReference type="Pfam" id="PF15232"/>
    </source>
</evidence>
<feature type="compositionally biased region" description="Basic and acidic residues" evidence="1">
    <location>
        <begin position="483"/>
        <end position="497"/>
    </location>
</feature>
<name>A0A8J6DTW4_GALPY</name>
<feature type="region of interest" description="Disordered" evidence="1">
    <location>
        <begin position="971"/>
        <end position="990"/>
    </location>
</feature>
<feature type="compositionally biased region" description="Polar residues" evidence="1">
    <location>
        <begin position="219"/>
        <end position="233"/>
    </location>
</feature>
<dbReference type="InterPro" id="IPR052303">
    <property type="entry name" value="CEFIP"/>
</dbReference>
<evidence type="ECO:0000313" key="4">
    <source>
        <dbReference type="Proteomes" id="UP000700334"/>
    </source>
</evidence>
<feature type="domain" description="DUF4585" evidence="2">
    <location>
        <begin position="1355"/>
        <end position="1424"/>
    </location>
</feature>
<evidence type="ECO:0000313" key="3">
    <source>
        <dbReference type="EMBL" id="KAG8519665.1"/>
    </source>
</evidence>
<feature type="region of interest" description="Disordered" evidence="1">
    <location>
        <begin position="741"/>
        <end position="867"/>
    </location>
</feature>
<dbReference type="GO" id="GO:0030018">
    <property type="term" value="C:Z disc"/>
    <property type="evidence" value="ECO:0007669"/>
    <property type="project" value="TreeGrafter"/>
</dbReference>
<protein>
    <submittedName>
        <fullName evidence="3">Cardiac-enriched FHL2-interacting protein</fullName>
    </submittedName>
</protein>
<organism evidence="3 4">
    <name type="scientific">Galemys pyrenaicus</name>
    <name type="common">Iberian desman</name>
    <name type="synonym">Pyrenean desman</name>
    <dbReference type="NCBI Taxonomy" id="202257"/>
    <lineage>
        <taxon>Eukaryota</taxon>
        <taxon>Metazoa</taxon>
        <taxon>Chordata</taxon>
        <taxon>Craniata</taxon>
        <taxon>Vertebrata</taxon>
        <taxon>Euteleostomi</taxon>
        <taxon>Mammalia</taxon>
        <taxon>Eutheria</taxon>
        <taxon>Laurasiatheria</taxon>
        <taxon>Eulipotyphla</taxon>
        <taxon>Talpidae</taxon>
        <taxon>Galemys</taxon>
    </lineage>
</organism>
<feature type="compositionally biased region" description="Basic and acidic residues" evidence="1">
    <location>
        <begin position="550"/>
        <end position="562"/>
    </location>
</feature>
<feature type="compositionally biased region" description="Acidic residues" evidence="1">
    <location>
        <begin position="1511"/>
        <end position="1521"/>
    </location>
</feature>
<sequence>MMYAPDSTTYANGINLDEALETSQGPKFWLLEAGLILGSRAQKVRRIQTLQVSAAIGAPSTNHTVLLGLSEAGLGLLQATGASGWQTMQGNKKCTDGFSDSSSIGSVLDDADREVSSLTDRAFRSLCISEDTSFHDSDLALSPDISRQVFGNFHRGTVSHTHRKSGIWTQLPSQGTEHAGWAATFQQQPKYVQGEEKYPKSSPPLTPIQRRLELPVSGLRSSNKPGSKVSSLIKSFDGAESQRCDSRPPTSKPPSLKNPPKFAPLPENGVNFCFDSAFLTVSRVPAEVSSTHQNSHQSGRKPGEQEPPNNPDLASHSSSSFLAMPEDTAHSFESRFPSPPHKPAAGEPGRGQEWVHKGTFLHSENSAFESWNAHQPRLLEKKDGTDAALDSKAPKYYEDTASLRENHAPEHKVSPCLIRTSCSQEENRPAGGAVSTSGTWGSMAPGAQVFTMEGKAPSCQPEPQMKPTQVPWRKPKTGKGGQRGKENLQDASDEKKQTNRRASGLYSKHNPQGQFLENDLLDTSADPDEHFSPPFNISKLLTPIIPTKHILDSSDSLPKERTPSPLGQINGFQEKEPSEGQSRDSYKSKAPSLLFNLKDVRKCVKSTYSPSPLLKGLEEKTRSKQEPMSNGVLLPNGCEGSPRGELSKETPEDAPSGSHAGTQKDPKANPTAASADNSLTPRSPPATTKAPFCVNGEPANRSSYEKDDTDGELDAGATRSSWHPDSREHCARKHLSLQLCTREPEAGKTSGEPKAPSLENGFLRSISQETEPDREAGLQDPNFNQKFSPGPLSPEEEDVFYSDSQSDFMPGLKSKAKFSTSSSDQSFASFEDQQKTWFTENQREDRRNDVGAGESQKDQEKVMEKDELQYRALSNGDVCTKELSQSRLLPGEEESLSGGRPRRASREEDHFRGSWIGGSKDTALSCAKDLTPSPSSASNKHKLFSIKDNTLRATPVIKPIMLPLLRTMSSEDPLGSGHKEGEMPRPGWGEDAGLCIPKSQVRCSTPTPASRRGTHLKHVGSGGKEDLGQVPSVARTESSQPALKGNVPFPPSLEGGEGMKPPPEAAREGVVSDGKRSSTEKGRPEAPRCIPTIALPEGDSEDQPSSQHLGVCWEEQMQDFKSHFLSTPRTASQGRRLVPSEMAASPNSSSLDRSSACSPAASSVWDTASRAPSEGLLSGDPPHASPWASPGPARVTRREDLTHALSGEAGSDPLLEPSGEDFRTLSPRNSLLGVAASSSGLPEKAEPPAQLERAAGKPPAVPPKTEKALRRAKKLASKRRKTDLTQEKHGDPWEEKPHPEDPACRPPSPTERPRPRFPAVRSLPPPVHRHSVSAFSEPISRQPGDSRSFMPLPLYPATQKVLQDPQSGEYFVFDLPLQVKIKTFYDPETGKYIQVSIPSSKGGSPELPPPDTLAAPYVLYPGFQALPVTALTPLRCSSQLSAPTFLRQGPLDKEAARSGSQSTCPAGLLPAPGPHGEPTQHPTGQHPEGPPQSPGEEAGGAASLGIISTNDLEDFATDGIS</sequence>
<proteinExistence type="predicted"/>
<feature type="compositionally biased region" description="Low complexity" evidence="1">
    <location>
        <begin position="817"/>
        <end position="831"/>
    </location>
</feature>
<dbReference type="EMBL" id="JAGFMF010011602">
    <property type="protein sequence ID" value="KAG8519665.1"/>
    <property type="molecule type" value="Genomic_DNA"/>
</dbReference>
<feature type="region of interest" description="Disordered" evidence="1">
    <location>
        <begin position="550"/>
        <end position="587"/>
    </location>
</feature>
<accession>A0A8J6DTW4</accession>
<feature type="region of interest" description="Disordered" evidence="1">
    <location>
        <begin position="1002"/>
        <end position="1347"/>
    </location>
</feature>
<feature type="compositionally biased region" description="Basic and acidic residues" evidence="1">
    <location>
        <begin position="573"/>
        <end position="587"/>
    </location>
</feature>
<feature type="compositionally biased region" description="Basic residues" evidence="1">
    <location>
        <begin position="1270"/>
        <end position="1281"/>
    </location>
</feature>
<dbReference type="InterPro" id="IPR027838">
    <property type="entry name" value="DUF4585"/>
</dbReference>